<dbReference type="InterPro" id="IPR007822">
    <property type="entry name" value="LANC-like"/>
</dbReference>
<sequence>MRKKVKPVIGERTRRKARRPQMSKPEPEPTTPAAGANTRGEGPGSDVGPALLAVELALTGDGTWERAEIAIDELTRGADVSGFASLFRGVPAGALVMDAAGVDGYLDLRDTQLIAESRRQQAKEPRLFRERQLALDDDLRQIVGQRLAAASARHKAGQPPTVAEFGLLEGILGLGVVLLRCAPGTPLMQQVIDYVVGLTRPVLVNGTQVPGWYVAHDPGPDTATPGGHVNMTMASGAGGLLAFLVTCVRAGYTLDSLQVPIKALVDWFVRWKQPASAEIWPDSVWWPRWVTPDEIRAGDPSVVERGNHEALPSWSRMGGMARALQMGAIVIGDEAARGLAEAALLACLTDRQIRRLDDPSLWGGLAGLYQTGFRAAVDASGPMEIRLKHRMSAVGDALRRYASAQVLDVPDGFWTGRSGFGLAAQTLRRGTAPTSQWDACLLITGRPRASAPGYVLW</sequence>
<dbReference type="RefSeq" id="WP_274997577.1">
    <property type="nucleotide sequence ID" value="NZ_JAJQQP010000016.1"/>
</dbReference>
<protein>
    <recommendedName>
        <fullName evidence="4">Lanthionine synthetase-like protein</fullName>
    </recommendedName>
</protein>
<keyword evidence="3" id="KW-1185">Reference proteome</keyword>
<accession>A0ABU2CIJ4</accession>
<dbReference type="Gene3D" id="1.50.10.20">
    <property type="match status" value="1"/>
</dbReference>
<evidence type="ECO:0000256" key="1">
    <source>
        <dbReference type="SAM" id="MobiDB-lite"/>
    </source>
</evidence>
<evidence type="ECO:0000313" key="2">
    <source>
        <dbReference type="EMBL" id="MDR7381162.1"/>
    </source>
</evidence>
<evidence type="ECO:0008006" key="4">
    <source>
        <dbReference type="Google" id="ProtNLM"/>
    </source>
</evidence>
<dbReference type="SMART" id="SM01260">
    <property type="entry name" value="LANC_like"/>
    <property type="match status" value="1"/>
</dbReference>
<dbReference type="EMBL" id="JAVDYE010000001">
    <property type="protein sequence ID" value="MDR7381162.1"/>
    <property type="molecule type" value="Genomic_DNA"/>
</dbReference>
<gene>
    <name evidence="2" type="ORF">J2S48_000677</name>
</gene>
<dbReference type="Proteomes" id="UP001183585">
    <property type="component" value="Unassembled WGS sequence"/>
</dbReference>
<name>A0ABU2CIJ4_9MICO</name>
<organism evidence="2 3">
    <name type="scientific">Promicromonospora iranensis</name>
    <dbReference type="NCBI Taxonomy" id="1105144"/>
    <lineage>
        <taxon>Bacteria</taxon>
        <taxon>Bacillati</taxon>
        <taxon>Actinomycetota</taxon>
        <taxon>Actinomycetes</taxon>
        <taxon>Micrococcales</taxon>
        <taxon>Promicromonosporaceae</taxon>
        <taxon>Promicromonospora</taxon>
    </lineage>
</organism>
<feature type="region of interest" description="Disordered" evidence="1">
    <location>
        <begin position="1"/>
        <end position="48"/>
    </location>
</feature>
<reference evidence="2 3" key="1">
    <citation type="submission" date="2023-07" db="EMBL/GenBank/DDBJ databases">
        <title>Sequencing the genomes of 1000 actinobacteria strains.</title>
        <authorList>
            <person name="Klenk H.-P."/>
        </authorList>
    </citation>
    <scope>NUCLEOTIDE SEQUENCE [LARGE SCALE GENOMIC DNA]</scope>
    <source>
        <strain evidence="2 3">DSM 45554</strain>
    </source>
</reference>
<dbReference type="SUPFAM" id="SSF158745">
    <property type="entry name" value="LanC-like"/>
    <property type="match status" value="1"/>
</dbReference>
<comment type="caution">
    <text evidence="2">The sequence shown here is derived from an EMBL/GenBank/DDBJ whole genome shotgun (WGS) entry which is preliminary data.</text>
</comment>
<evidence type="ECO:0000313" key="3">
    <source>
        <dbReference type="Proteomes" id="UP001183585"/>
    </source>
</evidence>
<proteinExistence type="predicted"/>
<dbReference type="PRINTS" id="PR01955">
    <property type="entry name" value="LANCFRANKIA"/>
</dbReference>